<keyword evidence="1" id="KW-0472">Membrane</keyword>
<reference evidence="2 3" key="1">
    <citation type="submission" date="2022-12" db="EMBL/GenBank/DDBJ databases">
        <title>Chromosome-level genome assembly of true bugs.</title>
        <authorList>
            <person name="Ma L."/>
            <person name="Li H."/>
        </authorList>
    </citation>
    <scope>NUCLEOTIDE SEQUENCE [LARGE SCALE GENOMIC DNA]</scope>
    <source>
        <strain evidence="2">Lab_2022b</strain>
    </source>
</reference>
<dbReference type="Proteomes" id="UP001461498">
    <property type="component" value="Unassembled WGS sequence"/>
</dbReference>
<keyword evidence="3" id="KW-1185">Reference proteome</keyword>
<comment type="caution">
    <text evidence="2">The sequence shown here is derived from an EMBL/GenBank/DDBJ whole genome shotgun (WGS) entry which is preliminary data.</text>
</comment>
<keyword evidence="1" id="KW-0812">Transmembrane</keyword>
<organism evidence="2 3">
    <name type="scientific">Rhynocoris fuscipes</name>
    <dbReference type="NCBI Taxonomy" id="488301"/>
    <lineage>
        <taxon>Eukaryota</taxon>
        <taxon>Metazoa</taxon>
        <taxon>Ecdysozoa</taxon>
        <taxon>Arthropoda</taxon>
        <taxon>Hexapoda</taxon>
        <taxon>Insecta</taxon>
        <taxon>Pterygota</taxon>
        <taxon>Neoptera</taxon>
        <taxon>Paraneoptera</taxon>
        <taxon>Hemiptera</taxon>
        <taxon>Heteroptera</taxon>
        <taxon>Panheteroptera</taxon>
        <taxon>Cimicomorpha</taxon>
        <taxon>Reduviidae</taxon>
        <taxon>Harpactorinae</taxon>
        <taxon>Harpactorini</taxon>
        <taxon>Rhynocoris</taxon>
    </lineage>
</organism>
<dbReference type="EMBL" id="JAPXFL010000002">
    <property type="protein sequence ID" value="KAK9510167.1"/>
    <property type="molecule type" value="Genomic_DNA"/>
</dbReference>
<gene>
    <name evidence="2" type="ORF">O3M35_005008</name>
</gene>
<keyword evidence="1" id="KW-1133">Transmembrane helix</keyword>
<proteinExistence type="predicted"/>
<feature type="transmembrane region" description="Helical" evidence="1">
    <location>
        <begin position="51"/>
        <end position="70"/>
    </location>
</feature>
<name>A0AAW1DID7_9HEMI</name>
<feature type="transmembrane region" description="Helical" evidence="1">
    <location>
        <begin position="23"/>
        <end position="45"/>
    </location>
</feature>
<evidence type="ECO:0008006" key="4">
    <source>
        <dbReference type="Google" id="ProtNLM"/>
    </source>
</evidence>
<accession>A0AAW1DID7</accession>
<evidence type="ECO:0000313" key="2">
    <source>
        <dbReference type="EMBL" id="KAK9510167.1"/>
    </source>
</evidence>
<sequence>MWRVQHFIIKQVCKEVICWSHQIFLKGVVFIVFYFTNFSLSDFFITINHLLFYLVRHWTFFFFFFFFFFFNSKTSNQIFLKKTHKRKFWRKTVESKQK</sequence>
<evidence type="ECO:0000313" key="3">
    <source>
        <dbReference type="Proteomes" id="UP001461498"/>
    </source>
</evidence>
<dbReference type="AlphaFoldDB" id="A0AAW1DID7"/>
<evidence type="ECO:0000256" key="1">
    <source>
        <dbReference type="SAM" id="Phobius"/>
    </source>
</evidence>
<protein>
    <recommendedName>
        <fullName evidence="4">ATP synthase F0 subunit 8</fullName>
    </recommendedName>
</protein>